<evidence type="ECO:0000313" key="1">
    <source>
        <dbReference type="EMBL" id="KGH28213.1"/>
    </source>
</evidence>
<dbReference type="EMBL" id="AWOR01000052">
    <property type="protein sequence ID" value="KGH28213.1"/>
    <property type="molecule type" value="Genomic_DNA"/>
</dbReference>
<name>A0A096FEM2_COMTE</name>
<gene>
    <name evidence="1" type="ORF">P353_16330</name>
</gene>
<comment type="caution">
    <text evidence="1">The sequence shown here is derived from an EMBL/GenBank/DDBJ whole genome shotgun (WGS) entry which is preliminary data.</text>
</comment>
<dbReference type="Proteomes" id="UP000029553">
    <property type="component" value="Unassembled WGS sequence"/>
</dbReference>
<protein>
    <submittedName>
        <fullName evidence="1">Uncharacterized protein</fullName>
    </submittedName>
</protein>
<proteinExistence type="predicted"/>
<evidence type="ECO:0000313" key="2">
    <source>
        <dbReference type="Proteomes" id="UP000029553"/>
    </source>
</evidence>
<sequence length="42" mass="4551">MKASRNICNWLFSCPCKHLAKAPGSASLRLQTAGRHLALIGE</sequence>
<dbReference type="AlphaFoldDB" id="A0A096FEM2"/>
<accession>A0A096FEM2</accession>
<reference evidence="1 2" key="1">
    <citation type="submission" date="2013-09" db="EMBL/GenBank/DDBJ databases">
        <title>High correlation between genotypes and phenotypes of environmental bacteria Comamonas testosteroni strains.</title>
        <authorList>
            <person name="Liu L."/>
            <person name="Zhu W."/>
            <person name="Xia X."/>
            <person name="Xu B."/>
            <person name="Luo M."/>
            <person name="Wang G."/>
        </authorList>
    </citation>
    <scope>NUCLEOTIDE SEQUENCE [LARGE SCALE GENOMIC DNA]</scope>
    <source>
        <strain evidence="1 2">JL40</strain>
    </source>
</reference>
<organism evidence="1 2">
    <name type="scientific">Comamonas testosteroni</name>
    <name type="common">Pseudomonas testosteroni</name>
    <dbReference type="NCBI Taxonomy" id="285"/>
    <lineage>
        <taxon>Bacteria</taxon>
        <taxon>Pseudomonadati</taxon>
        <taxon>Pseudomonadota</taxon>
        <taxon>Betaproteobacteria</taxon>
        <taxon>Burkholderiales</taxon>
        <taxon>Comamonadaceae</taxon>
        <taxon>Comamonas</taxon>
    </lineage>
</organism>